<feature type="transmembrane region" description="Helical" evidence="1">
    <location>
        <begin position="73"/>
        <end position="95"/>
    </location>
</feature>
<protein>
    <submittedName>
        <fullName evidence="2">DUF2628 domain-containing protein</fullName>
    </submittedName>
</protein>
<feature type="transmembrane region" description="Helical" evidence="1">
    <location>
        <begin position="129"/>
        <end position="148"/>
    </location>
</feature>
<keyword evidence="3" id="KW-1185">Reference proteome</keyword>
<reference evidence="2 3" key="1">
    <citation type="submission" date="2022-10" db="EMBL/GenBank/DDBJ databases">
        <title>Paenibacillus description and whole genome data of maize root bacterial community.</title>
        <authorList>
            <person name="Marton D."/>
            <person name="Farkas M."/>
            <person name="Cserhati M."/>
        </authorList>
    </citation>
    <scope>NUCLEOTIDE SEQUENCE [LARGE SCALE GENOMIC DNA]</scope>
    <source>
        <strain evidence="2 3">P96</strain>
    </source>
</reference>
<keyword evidence="1" id="KW-1133">Transmembrane helix</keyword>
<accession>A0ABT9FVZ8</accession>
<name>A0ABT9FVZ8_9BACL</name>
<keyword evidence="1" id="KW-0812">Transmembrane</keyword>
<dbReference type="Pfam" id="PF10947">
    <property type="entry name" value="DUF2628"/>
    <property type="match status" value="1"/>
</dbReference>
<dbReference type="InterPro" id="IPR024399">
    <property type="entry name" value="DUF2628"/>
</dbReference>
<dbReference type="RefSeq" id="WP_305756528.1">
    <property type="nucleotide sequence ID" value="NZ_JAPCKK010000031.1"/>
</dbReference>
<organism evidence="2 3">
    <name type="scientific">Paenibacillus zeirhizosphaerae</name>
    <dbReference type="NCBI Taxonomy" id="2987519"/>
    <lineage>
        <taxon>Bacteria</taxon>
        <taxon>Bacillati</taxon>
        <taxon>Bacillota</taxon>
        <taxon>Bacilli</taxon>
        <taxon>Bacillales</taxon>
        <taxon>Paenibacillaceae</taxon>
        <taxon>Paenibacillus</taxon>
    </lineage>
</organism>
<evidence type="ECO:0000313" key="3">
    <source>
        <dbReference type="Proteomes" id="UP001241848"/>
    </source>
</evidence>
<evidence type="ECO:0000256" key="1">
    <source>
        <dbReference type="SAM" id="Phobius"/>
    </source>
</evidence>
<evidence type="ECO:0000313" key="2">
    <source>
        <dbReference type="EMBL" id="MDP4098908.1"/>
    </source>
</evidence>
<proteinExistence type="predicted"/>
<comment type="caution">
    <text evidence="2">The sequence shown here is derived from an EMBL/GenBank/DDBJ whole genome shotgun (WGS) entry which is preliminary data.</text>
</comment>
<feature type="transmembrane region" description="Helical" evidence="1">
    <location>
        <begin position="36"/>
        <end position="61"/>
    </location>
</feature>
<sequence>MNETDRYLTDENLRVFTMKNYFVDSRHRNAKTHWNWAAFFLTPFWLFYRKMYLLGFVYLIFTMLVQELIPSSLAVFIINWTVSIFIGLFGNTIYIKHAEKKITRICETHDDDFARIQEFYEQGGTTLRASILIPLGVGMIHAVVVYSFL</sequence>
<dbReference type="Proteomes" id="UP001241848">
    <property type="component" value="Unassembled WGS sequence"/>
</dbReference>
<gene>
    <name evidence="2" type="ORF">OIN60_19470</name>
</gene>
<keyword evidence="1" id="KW-0472">Membrane</keyword>
<dbReference type="EMBL" id="JAPCKK010000031">
    <property type="protein sequence ID" value="MDP4098908.1"/>
    <property type="molecule type" value="Genomic_DNA"/>
</dbReference>